<dbReference type="Pfam" id="PF13894">
    <property type="entry name" value="zf-C2H2_4"/>
    <property type="match status" value="1"/>
</dbReference>
<dbReference type="InterPro" id="IPR036236">
    <property type="entry name" value="Znf_C2H2_sf"/>
</dbReference>
<feature type="non-terminal residue" evidence="7">
    <location>
        <position position="236"/>
    </location>
</feature>
<dbReference type="SUPFAM" id="SSF57667">
    <property type="entry name" value="beta-beta-alpha zinc fingers"/>
    <property type="match status" value="2"/>
</dbReference>
<feature type="domain" description="C2H2-type" evidence="6">
    <location>
        <begin position="102"/>
        <end position="131"/>
    </location>
</feature>
<evidence type="ECO:0000313" key="7">
    <source>
        <dbReference type="EMBL" id="ORX48316.1"/>
    </source>
</evidence>
<keyword evidence="3 5" id="KW-0863">Zinc-finger</keyword>
<dbReference type="Pfam" id="PF00096">
    <property type="entry name" value="zf-C2H2"/>
    <property type="match status" value="2"/>
</dbReference>
<evidence type="ECO:0000256" key="2">
    <source>
        <dbReference type="ARBA" id="ARBA00022737"/>
    </source>
</evidence>
<dbReference type="STRING" id="101127.A0A1X2GAH1"/>
<dbReference type="GO" id="GO:0008270">
    <property type="term" value="F:zinc ion binding"/>
    <property type="evidence" value="ECO:0007669"/>
    <property type="project" value="UniProtKB-KW"/>
</dbReference>
<evidence type="ECO:0000313" key="8">
    <source>
        <dbReference type="Proteomes" id="UP000242146"/>
    </source>
</evidence>
<reference evidence="7 8" key="1">
    <citation type="submission" date="2016-07" db="EMBL/GenBank/DDBJ databases">
        <title>Pervasive Adenine N6-methylation of Active Genes in Fungi.</title>
        <authorList>
            <consortium name="DOE Joint Genome Institute"/>
            <person name="Mondo S.J."/>
            <person name="Dannebaum R.O."/>
            <person name="Kuo R.C."/>
            <person name="Labutti K."/>
            <person name="Haridas S."/>
            <person name="Kuo A."/>
            <person name="Salamov A."/>
            <person name="Ahrendt S.R."/>
            <person name="Lipzen A."/>
            <person name="Sullivan W."/>
            <person name="Andreopoulos W.B."/>
            <person name="Clum A."/>
            <person name="Lindquist E."/>
            <person name="Daum C."/>
            <person name="Ramamoorthy G.K."/>
            <person name="Gryganskyi A."/>
            <person name="Culley D."/>
            <person name="Magnuson J.K."/>
            <person name="James T.Y."/>
            <person name="O'Malley M.A."/>
            <person name="Stajich J.E."/>
            <person name="Spatafora J.W."/>
            <person name="Visel A."/>
            <person name="Grigoriev I.V."/>
        </authorList>
    </citation>
    <scope>NUCLEOTIDE SEQUENCE [LARGE SCALE GENOMIC DNA]</scope>
    <source>
        <strain evidence="7 8">NRRL 3301</strain>
    </source>
</reference>
<name>A0A1X2GAH1_9FUNG</name>
<dbReference type="OrthoDB" id="654211at2759"/>
<keyword evidence="4" id="KW-0862">Zinc</keyword>
<dbReference type="Proteomes" id="UP000242146">
    <property type="component" value="Unassembled WGS sequence"/>
</dbReference>
<dbReference type="FunFam" id="3.30.160.60:FF:000125">
    <property type="entry name" value="Putative zinc finger protein 143"/>
    <property type="match status" value="1"/>
</dbReference>
<evidence type="ECO:0000256" key="4">
    <source>
        <dbReference type="ARBA" id="ARBA00022833"/>
    </source>
</evidence>
<dbReference type="InterPro" id="IPR013087">
    <property type="entry name" value="Znf_C2H2_type"/>
</dbReference>
<dbReference type="SMART" id="SM00355">
    <property type="entry name" value="ZnF_C2H2"/>
    <property type="match status" value="4"/>
</dbReference>
<dbReference type="PROSITE" id="PS00028">
    <property type="entry name" value="ZINC_FINGER_C2H2_1"/>
    <property type="match status" value="4"/>
</dbReference>
<keyword evidence="8" id="KW-1185">Reference proteome</keyword>
<evidence type="ECO:0000259" key="6">
    <source>
        <dbReference type="PROSITE" id="PS50157"/>
    </source>
</evidence>
<dbReference type="Gene3D" id="3.30.160.60">
    <property type="entry name" value="Classic Zinc Finger"/>
    <property type="match status" value="4"/>
</dbReference>
<evidence type="ECO:0000256" key="1">
    <source>
        <dbReference type="ARBA" id="ARBA00022723"/>
    </source>
</evidence>
<protein>
    <recommendedName>
        <fullName evidence="6">C2H2-type domain-containing protein</fullName>
    </recommendedName>
</protein>
<feature type="domain" description="C2H2-type" evidence="6">
    <location>
        <begin position="42"/>
        <end position="71"/>
    </location>
</feature>
<dbReference type="GO" id="GO:0000981">
    <property type="term" value="F:DNA-binding transcription factor activity, RNA polymerase II-specific"/>
    <property type="evidence" value="ECO:0007669"/>
    <property type="project" value="TreeGrafter"/>
</dbReference>
<sequence>MNIAELLAPLPTNMDATSDQNFTTFRAKVAVSKSSKPRLKKHPCLWPGCGKLFGRPSDTTRHYRIHTNDRRYICHVKFCGKRFIQQSALTVHLRTHSGERPHCCEFADCDKKFSDSSSLARHRRIHTGNRPYHCSSCPKSYTKKYLLNRHIERHHQEPDQPSPSADDVDRPKALFHAVAVSPCLYPPQPSPFQPTMPLQHPILQPLHLPAVSASSSFGFQPLPYFYSHPALGSSNS</sequence>
<organism evidence="7 8">
    <name type="scientific">Hesseltinella vesiculosa</name>
    <dbReference type="NCBI Taxonomy" id="101127"/>
    <lineage>
        <taxon>Eukaryota</taxon>
        <taxon>Fungi</taxon>
        <taxon>Fungi incertae sedis</taxon>
        <taxon>Mucoromycota</taxon>
        <taxon>Mucoromycotina</taxon>
        <taxon>Mucoromycetes</taxon>
        <taxon>Mucorales</taxon>
        <taxon>Cunninghamellaceae</taxon>
        <taxon>Hesseltinella</taxon>
    </lineage>
</organism>
<proteinExistence type="predicted"/>
<evidence type="ECO:0000256" key="3">
    <source>
        <dbReference type="ARBA" id="ARBA00022771"/>
    </source>
</evidence>
<keyword evidence="1" id="KW-0479">Metal-binding</keyword>
<feature type="domain" description="C2H2-type" evidence="6">
    <location>
        <begin position="72"/>
        <end position="101"/>
    </location>
</feature>
<dbReference type="EMBL" id="MCGT01000030">
    <property type="protein sequence ID" value="ORX48316.1"/>
    <property type="molecule type" value="Genomic_DNA"/>
</dbReference>
<keyword evidence="2" id="KW-0677">Repeat</keyword>
<accession>A0A1X2GAH1</accession>
<feature type="domain" description="C2H2-type" evidence="6">
    <location>
        <begin position="132"/>
        <end position="159"/>
    </location>
</feature>
<evidence type="ECO:0000256" key="5">
    <source>
        <dbReference type="PROSITE-ProRule" id="PRU00042"/>
    </source>
</evidence>
<gene>
    <name evidence="7" type="ORF">DM01DRAFT_1309862</name>
</gene>
<dbReference type="PANTHER" id="PTHR23235">
    <property type="entry name" value="KRUEPPEL-LIKE TRANSCRIPTION FACTOR"/>
    <property type="match status" value="1"/>
</dbReference>
<dbReference type="FunFam" id="3.30.160.60:FF:002343">
    <property type="entry name" value="Zinc finger protein 33A"/>
    <property type="match status" value="1"/>
</dbReference>
<comment type="caution">
    <text evidence="7">The sequence shown here is derived from an EMBL/GenBank/DDBJ whole genome shotgun (WGS) entry which is preliminary data.</text>
</comment>
<dbReference type="AlphaFoldDB" id="A0A1X2GAH1"/>
<dbReference type="PROSITE" id="PS50157">
    <property type="entry name" value="ZINC_FINGER_C2H2_2"/>
    <property type="match status" value="4"/>
</dbReference>
<dbReference type="GO" id="GO:0000978">
    <property type="term" value="F:RNA polymerase II cis-regulatory region sequence-specific DNA binding"/>
    <property type="evidence" value="ECO:0007669"/>
    <property type="project" value="TreeGrafter"/>
</dbReference>
<dbReference type="PANTHER" id="PTHR23235:SF140">
    <property type="entry name" value="ZINC FINGER PROTEIN 300 ISOFORM X1"/>
    <property type="match status" value="1"/>
</dbReference>